<protein>
    <submittedName>
        <fullName evidence="1">Uncharacterized protein</fullName>
    </submittedName>
</protein>
<dbReference type="AlphaFoldDB" id="A0A4Y2G5C2"/>
<accession>A0A4Y2G5C2</accession>
<name>A0A4Y2G5C2_ARAVE</name>
<evidence type="ECO:0000313" key="2">
    <source>
        <dbReference type="Proteomes" id="UP000499080"/>
    </source>
</evidence>
<proteinExistence type="predicted"/>
<evidence type="ECO:0000313" key="1">
    <source>
        <dbReference type="EMBL" id="GBM48571.1"/>
    </source>
</evidence>
<comment type="caution">
    <text evidence="1">The sequence shown here is derived from an EMBL/GenBank/DDBJ whole genome shotgun (WGS) entry which is preliminary data.</text>
</comment>
<dbReference type="Proteomes" id="UP000499080">
    <property type="component" value="Unassembled WGS sequence"/>
</dbReference>
<dbReference type="EMBL" id="BGPR01001220">
    <property type="protein sequence ID" value="GBM48571.1"/>
    <property type="molecule type" value="Genomic_DNA"/>
</dbReference>
<organism evidence="1 2">
    <name type="scientific">Araneus ventricosus</name>
    <name type="common">Orbweaver spider</name>
    <name type="synonym">Epeira ventricosa</name>
    <dbReference type="NCBI Taxonomy" id="182803"/>
    <lineage>
        <taxon>Eukaryota</taxon>
        <taxon>Metazoa</taxon>
        <taxon>Ecdysozoa</taxon>
        <taxon>Arthropoda</taxon>
        <taxon>Chelicerata</taxon>
        <taxon>Arachnida</taxon>
        <taxon>Araneae</taxon>
        <taxon>Araneomorphae</taxon>
        <taxon>Entelegynae</taxon>
        <taxon>Araneoidea</taxon>
        <taxon>Araneidae</taxon>
        <taxon>Araneus</taxon>
    </lineage>
</organism>
<reference evidence="1 2" key="1">
    <citation type="journal article" date="2019" name="Sci. Rep.">
        <title>Orb-weaving spider Araneus ventricosus genome elucidates the spidroin gene catalogue.</title>
        <authorList>
            <person name="Kono N."/>
            <person name="Nakamura H."/>
            <person name="Ohtoshi R."/>
            <person name="Moran D.A.P."/>
            <person name="Shinohara A."/>
            <person name="Yoshida Y."/>
            <person name="Fujiwara M."/>
            <person name="Mori M."/>
            <person name="Tomita M."/>
            <person name="Arakawa K."/>
        </authorList>
    </citation>
    <scope>NUCLEOTIDE SEQUENCE [LARGE SCALE GENOMIC DNA]</scope>
</reference>
<keyword evidence="2" id="KW-1185">Reference proteome</keyword>
<gene>
    <name evidence="1" type="ORF">AVEN_99009_1</name>
</gene>
<sequence length="135" mass="15692">MNGWEPQYTKALFKNVKNGPSEESTIEMIRSKMLEDNFDPEEAEVGISVLISKSKLLHLGRRFITTLESKKRLPTYKAERLKRYLISKEGRASSYGELKKEIDIGDDEKLRGELVFLFNQGCIYLEGDKIYFDEF</sequence>